<dbReference type="KEGG" id="apac:S7S_10495"/>
<dbReference type="Pfam" id="PF09720">
    <property type="entry name" value="Unstab_antitox"/>
    <property type="match status" value="1"/>
</dbReference>
<dbReference type="NCBIfam" id="TIGR02574">
    <property type="entry name" value="stabl_TIGR02574"/>
    <property type="match status" value="1"/>
</dbReference>
<evidence type="ECO:0000313" key="2">
    <source>
        <dbReference type="Proteomes" id="UP000006764"/>
    </source>
</evidence>
<proteinExistence type="predicted"/>
<evidence type="ECO:0000313" key="1">
    <source>
        <dbReference type="EMBL" id="AJD48511.1"/>
    </source>
</evidence>
<sequence length="67" mass="7617">MEIQSLTVSERILLAEALWDSVVAENADIPLSEAQREELDRRLSEFGIDQDEGDSWSEVKARILSKK</sequence>
<dbReference type="Proteomes" id="UP000006764">
    <property type="component" value="Chromosome"/>
</dbReference>
<protein>
    <recommendedName>
        <fullName evidence="3">Addiction module protein</fullName>
    </recommendedName>
</protein>
<accession>A0A0B4XN65</accession>
<gene>
    <name evidence="1" type="ORF">S7S_10495</name>
</gene>
<evidence type="ECO:0008006" key="3">
    <source>
        <dbReference type="Google" id="ProtNLM"/>
    </source>
</evidence>
<reference evidence="1 2" key="1">
    <citation type="journal article" date="2012" name="J. Bacteriol.">
        <title>Genome sequence of an alkane-degrading bacterium, Alcanivorax pacificus type strain W11-5, isolated from deep sea sediment.</title>
        <authorList>
            <person name="Lai Q."/>
            <person name="Shao Z."/>
        </authorList>
    </citation>
    <scope>NUCLEOTIDE SEQUENCE [LARGE SCALE GENOMIC DNA]</scope>
    <source>
        <strain evidence="1 2">W11-5</strain>
    </source>
</reference>
<keyword evidence="2" id="KW-1185">Reference proteome</keyword>
<dbReference type="InterPro" id="IPR013406">
    <property type="entry name" value="CHP02574_addiction_mod"/>
</dbReference>
<dbReference type="EMBL" id="CP004387">
    <property type="protein sequence ID" value="AJD48511.1"/>
    <property type="molecule type" value="Genomic_DNA"/>
</dbReference>
<name>A0A0B4XN65_9GAMM</name>
<dbReference type="OrthoDB" id="291542at2"/>
<dbReference type="RefSeq" id="WP_008735138.1">
    <property type="nucleotide sequence ID" value="NZ_CP004387.1"/>
</dbReference>
<organism evidence="1 2">
    <name type="scientific">Isoalcanivorax pacificus W11-5</name>
    <dbReference type="NCBI Taxonomy" id="391936"/>
    <lineage>
        <taxon>Bacteria</taxon>
        <taxon>Pseudomonadati</taxon>
        <taxon>Pseudomonadota</taxon>
        <taxon>Gammaproteobacteria</taxon>
        <taxon>Oceanospirillales</taxon>
        <taxon>Alcanivoracaceae</taxon>
        <taxon>Isoalcanivorax</taxon>
    </lineage>
</organism>
<dbReference type="AlphaFoldDB" id="A0A0B4XN65"/>
<dbReference type="HOGENOM" id="CLU_185169_1_1_6"/>
<dbReference type="STRING" id="391936.S7S_10495"/>